<comment type="caution">
    <text evidence="1">The sequence shown here is derived from an EMBL/GenBank/DDBJ whole genome shotgun (WGS) entry which is preliminary data.</text>
</comment>
<dbReference type="Proteomes" id="UP000236379">
    <property type="component" value="Unassembled WGS sequence"/>
</dbReference>
<dbReference type="Pfam" id="PF05861">
    <property type="entry name" value="PhnI"/>
    <property type="match status" value="1"/>
</dbReference>
<keyword evidence="2" id="KW-1185">Reference proteome</keyword>
<accession>A0A2K3UY29</accession>
<sequence length="367" mass="39275">MAYVAARGGEAAILDAERLFHDLCGPLSPERVRAVQGALPYLLDRVMGEASLYAPELAALALAQTGGELYEAALLLRAHRTTLPRLAYAQLTEQAELLTVRRISAAFKDIPGGQVLGPTLDYSHRVLELGVLQRGETREVQARTAAQPAPPTYPALADWQRRAGLLPPVSAPDTPAELVPDLTREPLLFPAPRAHLLQGLARSDTGGTLALGYSIMRGYGLIHPTVNEVRLGYAEVRLSHPATGVGFSAGRVRVSQAEIVTEFGGDDARPELALGFCATLGWNEVKTIAGATLDMNMTREAQSGRAPHPAHSAEFVLYHTEGVEASGFCIHFKLPHYVTFQSALEAMRQVRNDPAGVGQAGAAEVAL</sequence>
<name>A0A2K3UY29_9DEIO</name>
<reference evidence="1 2" key="1">
    <citation type="submission" date="2018-01" db="EMBL/GenBank/DDBJ databases">
        <title>Deinococcus koreensis sp. nov., a radiation-resistant bacterium isolated from river water.</title>
        <authorList>
            <person name="Choi A."/>
        </authorList>
    </citation>
    <scope>NUCLEOTIDE SEQUENCE [LARGE SCALE GENOMIC DNA]</scope>
    <source>
        <strain evidence="1 2">SJW1-2</strain>
    </source>
</reference>
<dbReference type="RefSeq" id="WP_103311881.1">
    <property type="nucleotide sequence ID" value="NZ_PPPD01000001.1"/>
</dbReference>
<protein>
    <submittedName>
        <fullName evidence="1">Phosphonate metabolism protein PhnI</fullName>
    </submittedName>
</protein>
<proteinExistence type="predicted"/>
<dbReference type="EMBL" id="PPPD01000001">
    <property type="protein sequence ID" value="PNY81438.1"/>
    <property type="molecule type" value="Genomic_DNA"/>
</dbReference>
<evidence type="ECO:0000313" key="2">
    <source>
        <dbReference type="Proteomes" id="UP000236379"/>
    </source>
</evidence>
<dbReference type="InterPro" id="IPR008773">
    <property type="entry name" value="PhnI"/>
</dbReference>
<dbReference type="AlphaFoldDB" id="A0A2K3UY29"/>
<dbReference type="GO" id="GO:0019634">
    <property type="term" value="P:organic phosphonate metabolic process"/>
    <property type="evidence" value="ECO:0007669"/>
    <property type="project" value="InterPro"/>
</dbReference>
<gene>
    <name evidence="1" type="ORF">CVO96_08625</name>
</gene>
<dbReference type="OrthoDB" id="9790536at2"/>
<evidence type="ECO:0000313" key="1">
    <source>
        <dbReference type="EMBL" id="PNY81438.1"/>
    </source>
</evidence>
<organism evidence="1 2">
    <name type="scientific">Deinococcus koreensis</name>
    <dbReference type="NCBI Taxonomy" id="2054903"/>
    <lineage>
        <taxon>Bacteria</taxon>
        <taxon>Thermotogati</taxon>
        <taxon>Deinococcota</taxon>
        <taxon>Deinococci</taxon>
        <taxon>Deinococcales</taxon>
        <taxon>Deinococcaceae</taxon>
        <taxon>Deinococcus</taxon>
    </lineage>
</organism>
<dbReference type="PIRSF" id="PIRSF007313">
    <property type="entry name" value="PhnI"/>
    <property type="match status" value="1"/>
</dbReference>